<gene>
    <name evidence="1" type="ORF">F5148DRAFT_953277</name>
</gene>
<protein>
    <submittedName>
        <fullName evidence="1">Uncharacterized protein</fullName>
    </submittedName>
</protein>
<feature type="non-terminal residue" evidence="1">
    <location>
        <position position="96"/>
    </location>
</feature>
<name>A0ACC0UI86_9AGAM</name>
<keyword evidence="2" id="KW-1185">Reference proteome</keyword>
<sequence length="96" mass="10906">DVLCDLQLVTGLGISISGWAQFHSIGYYHQQLANFYLSWTVNSFLSSRVPYLEFDTLGIVDDGMGSILRRTILLSIYLSSLVFQVKGLSRDRNNWD</sequence>
<evidence type="ECO:0000313" key="2">
    <source>
        <dbReference type="Proteomes" id="UP001207468"/>
    </source>
</evidence>
<comment type="caution">
    <text evidence="1">The sequence shown here is derived from an EMBL/GenBank/DDBJ whole genome shotgun (WGS) entry which is preliminary data.</text>
</comment>
<organism evidence="1 2">
    <name type="scientific">Russula earlei</name>
    <dbReference type="NCBI Taxonomy" id="71964"/>
    <lineage>
        <taxon>Eukaryota</taxon>
        <taxon>Fungi</taxon>
        <taxon>Dikarya</taxon>
        <taxon>Basidiomycota</taxon>
        <taxon>Agaricomycotina</taxon>
        <taxon>Agaricomycetes</taxon>
        <taxon>Russulales</taxon>
        <taxon>Russulaceae</taxon>
        <taxon>Russula</taxon>
    </lineage>
</organism>
<dbReference type="Proteomes" id="UP001207468">
    <property type="component" value="Unassembled WGS sequence"/>
</dbReference>
<proteinExistence type="predicted"/>
<feature type="non-terminal residue" evidence="1">
    <location>
        <position position="1"/>
    </location>
</feature>
<evidence type="ECO:0000313" key="1">
    <source>
        <dbReference type="EMBL" id="KAI9510557.1"/>
    </source>
</evidence>
<accession>A0ACC0UI86</accession>
<reference evidence="1" key="1">
    <citation type="submission" date="2021-03" db="EMBL/GenBank/DDBJ databases">
        <title>Evolutionary priming and transition to the ectomycorrhizal habit in an iconic lineage of mushroom-forming fungi: is preadaptation a requirement?</title>
        <authorList>
            <consortium name="DOE Joint Genome Institute"/>
            <person name="Looney B.P."/>
            <person name="Miyauchi S."/>
            <person name="Morin E."/>
            <person name="Drula E."/>
            <person name="Courty P.E."/>
            <person name="Chicoki N."/>
            <person name="Fauchery L."/>
            <person name="Kohler A."/>
            <person name="Kuo A."/>
            <person name="LaButti K."/>
            <person name="Pangilinan J."/>
            <person name="Lipzen A."/>
            <person name="Riley R."/>
            <person name="Andreopoulos W."/>
            <person name="He G."/>
            <person name="Johnson J."/>
            <person name="Barry K.W."/>
            <person name="Grigoriev I.V."/>
            <person name="Nagy L."/>
            <person name="Hibbett D."/>
            <person name="Henrissat B."/>
            <person name="Matheny P.B."/>
            <person name="Labbe J."/>
            <person name="Martin A.F."/>
        </authorList>
    </citation>
    <scope>NUCLEOTIDE SEQUENCE</scope>
    <source>
        <strain evidence="1">BPL698</strain>
    </source>
</reference>
<dbReference type="EMBL" id="JAGFNK010000040">
    <property type="protein sequence ID" value="KAI9510557.1"/>
    <property type="molecule type" value="Genomic_DNA"/>
</dbReference>